<dbReference type="InterPro" id="IPR000873">
    <property type="entry name" value="AMP-dep_synth/lig_dom"/>
</dbReference>
<dbReference type="VEuPathDB" id="TriTrypDB:TcIL3000_8_2710"/>
<evidence type="ECO:0000256" key="2">
    <source>
        <dbReference type="SAM" id="Phobius"/>
    </source>
</evidence>
<sequence>MCYNALDRHMPRLKDRVCYHWEGNAEDEDKDVKYGEMYDVVLRLAAVLKHRYGVRKGDVVTLYLPMVPFGAQAMLAAARLGAIVSVIFAGFSAQAVANRLLDAKSKLIITVEGFFRGPKPLPLKKITDEALALCAAEGHNVRCIVCERHQRESVPMTEGRDAWFDDVAATLTASEAADRPIVWTEAEDPLFLLYTSGSTGKPKAIVHTVGGYMVYAGFTFKHGFGNRKDGTLVDGRNFLRSYRECRILISVGFLLL</sequence>
<dbReference type="InterPro" id="IPR020845">
    <property type="entry name" value="AMP-binding_CS"/>
</dbReference>
<keyword evidence="2" id="KW-0472">Membrane</keyword>
<evidence type="ECO:0000313" key="4">
    <source>
        <dbReference type="EMBL" id="CCC92052.1"/>
    </source>
</evidence>
<dbReference type="Pfam" id="PF00501">
    <property type="entry name" value="AMP-binding"/>
    <property type="match status" value="1"/>
</dbReference>
<feature type="domain" description="AMP-dependent synthetase/ligase" evidence="3">
    <location>
        <begin position="7"/>
        <end position="221"/>
    </location>
</feature>
<dbReference type="GO" id="GO:0006085">
    <property type="term" value="P:acetyl-CoA biosynthetic process"/>
    <property type="evidence" value="ECO:0007669"/>
    <property type="project" value="TreeGrafter"/>
</dbReference>
<keyword evidence="2" id="KW-1133">Transmembrane helix</keyword>
<gene>
    <name evidence="4" type="ORF">TCIL3000_8_2710</name>
</gene>
<name>G0URP0_TRYCI</name>
<evidence type="ECO:0000259" key="3">
    <source>
        <dbReference type="Pfam" id="PF00501"/>
    </source>
</evidence>
<organism evidence="4">
    <name type="scientific">Trypanosoma congolense (strain IL3000)</name>
    <dbReference type="NCBI Taxonomy" id="1068625"/>
    <lineage>
        <taxon>Eukaryota</taxon>
        <taxon>Discoba</taxon>
        <taxon>Euglenozoa</taxon>
        <taxon>Kinetoplastea</taxon>
        <taxon>Metakinetoplastina</taxon>
        <taxon>Trypanosomatida</taxon>
        <taxon>Trypanosomatidae</taxon>
        <taxon>Trypanosoma</taxon>
        <taxon>Nannomonas</taxon>
    </lineage>
</organism>
<protein>
    <recommendedName>
        <fullName evidence="1">acetate--CoA ligase</fullName>
        <ecNumber evidence="1">6.2.1.1</ecNumber>
    </recommendedName>
</protein>
<dbReference type="Gene3D" id="3.40.50.12780">
    <property type="entry name" value="N-terminal domain of ligase-like"/>
    <property type="match status" value="1"/>
</dbReference>
<dbReference type="EC" id="6.2.1.1" evidence="1"/>
<dbReference type="InterPro" id="IPR042099">
    <property type="entry name" value="ANL_N_sf"/>
</dbReference>
<dbReference type="PANTHER" id="PTHR24095:SF14">
    <property type="entry name" value="ACETYL-COENZYME A SYNTHETASE 1"/>
    <property type="match status" value="1"/>
</dbReference>
<feature type="transmembrane region" description="Helical" evidence="2">
    <location>
        <begin position="73"/>
        <end position="97"/>
    </location>
</feature>
<reference evidence="4" key="1">
    <citation type="journal article" date="2012" name="Proc. Natl. Acad. Sci. U.S.A.">
        <title>Antigenic diversity is generated by distinct evolutionary mechanisms in African trypanosome species.</title>
        <authorList>
            <person name="Jackson A.P."/>
            <person name="Berry A."/>
            <person name="Aslett M."/>
            <person name="Allison H.C."/>
            <person name="Burton P."/>
            <person name="Vavrova-Anderson J."/>
            <person name="Brown R."/>
            <person name="Browne H."/>
            <person name="Corton N."/>
            <person name="Hauser H."/>
            <person name="Gamble J."/>
            <person name="Gilderthorp R."/>
            <person name="Marcello L."/>
            <person name="McQuillan J."/>
            <person name="Otto T.D."/>
            <person name="Quail M.A."/>
            <person name="Sanders M.J."/>
            <person name="van Tonder A."/>
            <person name="Ginger M.L."/>
            <person name="Field M.C."/>
            <person name="Barry J.D."/>
            <person name="Hertz-Fowler C."/>
            <person name="Berriman M."/>
        </authorList>
    </citation>
    <scope>NUCLEOTIDE SEQUENCE</scope>
    <source>
        <strain evidence="4">IL3000</strain>
    </source>
</reference>
<dbReference type="PROSITE" id="PS00455">
    <property type="entry name" value="AMP_BINDING"/>
    <property type="match status" value="1"/>
</dbReference>
<dbReference type="GO" id="GO:0003987">
    <property type="term" value="F:acetate-CoA ligase activity"/>
    <property type="evidence" value="ECO:0007669"/>
    <property type="project" value="UniProtKB-EC"/>
</dbReference>
<dbReference type="AlphaFoldDB" id="G0URP0"/>
<dbReference type="SUPFAM" id="SSF56801">
    <property type="entry name" value="Acetyl-CoA synthetase-like"/>
    <property type="match status" value="1"/>
</dbReference>
<dbReference type="EMBL" id="HE575321">
    <property type="protein sequence ID" value="CCC92052.1"/>
    <property type="molecule type" value="Genomic_DNA"/>
</dbReference>
<evidence type="ECO:0000256" key="1">
    <source>
        <dbReference type="ARBA" id="ARBA00013275"/>
    </source>
</evidence>
<proteinExistence type="predicted"/>
<dbReference type="PANTHER" id="PTHR24095">
    <property type="entry name" value="ACETYL-COENZYME A SYNTHETASE"/>
    <property type="match status" value="1"/>
</dbReference>
<accession>G0URP0</accession>
<keyword evidence="2" id="KW-0812">Transmembrane</keyword>